<proteinExistence type="predicted"/>
<accession>A0A430YHP0</accession>
<dbReference type="PROSITE" id="PS51459">
    <property type="entry name" value="FIDO"/>
    <property type="match status" value="1"/>
</dbReference>
<dbReference type="RefSeq" id="WP_126211306.1">
    <property type="nucleotide sequence ID" value="NZ_PQZP01000010.1"/>
</dbReference>
<protein>
    <submittedName>
        <fullName evidence="1">Uncharacterized protein</fullName>
    </submittedName>
</protein>
<comment type="caution">
    <text evidence="1">The sequence shown here is derived from an EMBL/GenBank/DDBJ whole genome shotgun (WGS) entry which is preliminary data.</text>
</comment>
<reference evidence="1" key="1">
    <citation type="journal article" date="2019" name="Appl. Environ. Microbiol.">
        <title>Population genetics and characterization of Campylobacter jejuni isolates in western jackdaws and game birds in Finland.</title>
        <authorList>
            <person name="Kovanen S."/>
            <person name="Rossi M."/>
            <person name="Pohja-Mykra M."/>
            <person name="Nieminen T."/>
            <person name="Raunio-Saarnisto M."/>
            <person name="Sauvala M."/>
            <person name="Fredriksson-Ahomaa M."/>
            <person name="Hanninen M.L."/>
            <person name="Kivisto R."/>
        </authorList>
    </citation>
    <scope>NUCLEOTIDE SEQUENCE [LARGE SCALE GENOMIC DNA]</scope>
    <source>
        <strain evidence="1">CB313</strain>
    </source>
</reference>
<organism evidence="1 2">
    <name type="scientific">Campylobacter jejuni</name>
    <dbReference type="NCBI Taxonomy" id="197"/>
    <lineage>
        <taxon>Bacteria</taxon>
        <taxon>Pseudomonadati</taxon>
        <taxon>Campylobacterota</taxon>
        <taxon>Epsilonproteobacteria</taxon>
        <taxon>Campylobacterales</taxon>
        <taxon>Campylobacteraceae</taxon>
        <taxon>Campylobacter</taxon>
    </lineage>
</organism>
<evidence type="ECO:0000313" key="2">
    <source>
        <dbReference type="Proteomes" id="UP000288507"/>
    </source>
</evidence>
<dbReference type="InterPro" id="IPR003812">
    <property type="entry name" value="Fido"/>
</dbReference>
<dbReference type="SUPFAM" id="SSF140931">
    <property type="entry name" value="Fic-like"/>
    <property type="match status" value="1"/>
</dbReference>
<dbReference type="Proteomes" id="UP000288507">
    <property type="component" value="Unassembled WGS sequence"/>
</dbReference>
<dbReference type="Gene3D" id="1.10.3290.10">
    <property type="entry name" value="Fido-like domain"/>
    <property type="match status" value="1"/>
</dbReference>
<sequence length="245" mass="28357">MEQLNKFSMSKEENIFLAKRNIIDNIYKSARLEGIAVTFPQTEAIYNGVNINNLKVNDIVAINNLKYAWNFLFETMTYPEVDFAYICEINKTIGANLINKAGFIRSYEVSIGGTTWKPKIPYKEEILEELNKIKEIDNATQKAITLMLYLMRKQIFSDGNKRTAVLCANRVLIENGAGLVNIPIELIGEFKEKLIAYYESNEMKNIMDFIYKNCIDGFNSVEPSEEEILESKKNQEMFAYYRKKK</sequence>
<dbReference type="InterPro" id="IPR036597">
    <property type="entry name" value="Fido-like_dom_sf"/>
</dbReference>
<evidence type="ECO:0000313" key="1">
    <source>
        <dbReference type="EMBL" id="RTJ78212.1"/>
    </source>
</evidence>
<dbReference type="EMBL" id="PRBV01000017">
    <property type="protein sequence ID" value="RTJ78212.1"/>
    <property type="molecule type" value="Genomic_DNA"/>
</dbReference>
<gene>
    <name evidence="1" type="ORF">C3H57_09255</name>
</gene>
<dbReference type="AlphaFoldDB" id="A0A430YHP0"/>
<name>A0A430YHP0_CAMJU</name>
<dbReference type="Pfam" id="PF02661">
    <property type="entry name" value="Fic"/>
    <property type="match status" value="1"/>
</dbReference>